<feature type="non-terminal residue" evidence="1">
    <location>
        <position position="1"/>
    </location>
</feature>
<protein>
    <submittedName>
        <fullName evidence="1">Uncharacterized protein</fullName>
    </submittedName>
</protein>
<organism evidence="1">
    <name type="scientific">marine sediment metagenome</name>
    <dbReference type="NCBI Taxonomy" id="412755"/>
    <lineage>
        <taxon>unclassified sequences</taxon>
        <taxon>metagenomes</taxon>
        <taxon>ecological metagenomes</taxon>
    </lineage>
</organism>
<proteinExistence type="predicted"/>
<accession>X1NPY2</accession>
<gene>
    <name evidence="1" type="ORF">S06H3_29085</name>
</gene>
<name>X1NPY2_9ZZZZ</name>
<dbReference type="AlphaFoldDB" id="X1NPY2"/>
<reference evidence="1" key="1">
    <citation type="journal article" date="2014" name="Front. Microbiol.">
        <title>High frequency of phylogenetically diverse reductive dehalogenase-homologous genes in deep subseafloor sedimentary metagenomes.</title>
        <authorList>
            <person name="Kawai M."/>
            <person name="Futagami T."/>
            <person name="Toyoda A."/>
            <person name="Takaki Y."/>
            <person name="Nishi S."/>
            <person name="Hori S."/>
            <person name="Arai W."/>
            <person name="Tsubouchi T."/>
            <person name="Morono Y."/>
            <person name="Uchiyama I."/>
            <person name="Ito T."/>
            <person name="Fujiyama A."/>
            <person name="Inagaki F."/>
            <person name="Takami H."/>
        </authorList>
    </citation>
    <scope>NUCLEOTIDE SEQUENCE</scope>
    <source>
        <strain evidence="1">Expedition CK06-06</strain>
    </source>
</reference>
<sequence>PDYSNPRLSHFVVQLHRCKFIANRVHKLAHPGEILAIFNGLCPLVNRVLVNLLSLSSIDGEGAKLQYQFLQQIYADNGDPDIFHKITPDGAIDTFEELPVETAILVRRNDRHILGAGIF</sequence>
<comment type="caution">
    <text evidence="1">The sequence shown here is derived from an EMBL/GenBank/DDBJ whole genome shotgun (WGS) entry which is preliminary data.</text>
</comment>
<evidence type="ECO:0000313" key="1">
    <source>
        <dbReference type="EMBL" id="GAI32266.1"/>
    </source>
</evidence>
<dbReference type="EMBL" id="BARV01017024">
    <property type="protein sequence ID" value="GAI32266.1"/>
    <property type="molecule type" value="Genomic_DNA"/>
</dbReference>